<accession>A0A1D4GJC7</accession>
<keyword evidence="2" id="KW-1133">Transmembrane helix</keyword>
<evidence type="ECO:0000313" key="7">
    <source>
        <dbReference type="Proteomes" id="UP000095768"/>
    </source>
</evidence>
<dbReference type="InterPro" id="IPR004509">
    <property type="entry name" value="Competence_ComEA_HhH"/>
</dbReference>
<dbReference type="GO" id="GO:0015628">
    <property type="term" value="P:protein secretion by the type II secretion system"/>
    <property type="evidence" value="ECO:0007669"/>
    <property type="project" value="TreeGrafter"/>
</dbReference>
<dbReference type="NCBIfam" id="TIGR00426">
    <property type="entry name" value="competence protein ComEA helix-hairpin-helix repeat region"/>
    <property type="match status" value="1"/>
</dbReference>
<proteinExistence type="predicted"/>
<feature type="domain" description="Helix-hairpin-helix DNA-binding motif class 1" evidence="3">
    <location>
        <begin position="179"/>
        <end position="198"/>
    </location>
</feature>
<dbReference type="GO" id="GO:0003677">
    <property type="term" value="F:DNA binding"/>
    <property type="evidence" value="ECO:0007669"/>
    <property type="project" value="UniProtKB-KW"/>
</dbReference>
<dbReference type="PANTHER" id="PTHR21180">
    <property type="entry name" value="ENDONUCLEASE/EXONUCLEASE/PHOSPHATASE FAMILY DOMAIN-CONTAINING PROTEIN 1"/>
    <property type="match status" value="1"/>
</dbReference>
<feature type="domain" description="Helix-hairpin-helix DNA-binding motif class 1" evidence="3">
    <location>
        <begin position="209"/>
        <end position="228"/>
    </location>
</feature>
<evidence type="ECO:0000313" key="5">
    <source>
        <dbReference type="EMBL" id="SCT40227.1"/>
    </source>
</evidence>
<name>A0A1D4GJC7_9STAP</name>
<evidence type="ECO:0000256" key="2">
    <source>
        <dbReference type="SAM" id="Phobius"/>
    </source>
</evidence>
<dbReference type="AlphaFoldDB" id="A0A1D4GJC7"/>
<dbReference type="SUPFAM" id="SSF47781">
    <property type="entry name" value="RuvA domain 2-like"/>
    <property type="match status" value="1"/>
</dbReference>
<dbReference type="Proteomes" id="UP000095412">
    <property type="component" value="Unassembled WGS sequence"/>
</dbReference>
<dbReference type="GO" id="GO:0006281">
    <property type="term" value="P:DNA repair"/>
    <property type="evidence" value="ECO:0007669"/>
    <property type="project" value="InterPro"/>
</dbReference>
<dbReference type="Gene3D" id="3.10.560.10">
    <property type="entry name" value="Outer membrane lipoprotein wza domain like"/>
    <property type="match status" value="1"/>
</dbReference>
<dbReference type="Proteomes" id="UP000095768">
    <property type="component" value="Unassembled WGS sequence"/>
</dbReference>
<reference evidence="5 6" key="1">
    <citation type="submission" date="2016-09" db="EMBL/GenBank/DDBJ databases">
        <authorList>
            <consortium name="Pathogen Informatics"/>
            <person name="Sun Q."/>
            <person name="Inoue M."/>
        </authorList>
    </citation>
    <scope>NUCLEOTIDE SEQUENCE [LARGE SCALE GENOMIC DNA]</scope>
    <source>
        <strain evidence="5 6">82C</strain>
    </source>
</reference>
<dbReference type="Pfam" id="PF12836">
    <property type="entry name" value="HHH_3"/>
    <property type="match status" value="1"/>
</dbReference>
<gene>
    <name evidence="4" type="primary">comEA</name>
    <name evidence="4" type="ORF">SAMEA2297795_00076</name>
    <name evidence="5" type="ORF">SAMEA2297796_02349</name>
</gene>
<dbReference type="SMART" id="SM00278">
    <property type="entry name" value="HhH1"/>
    <property type="match status" value="2"/>
</dbReference>
<evidence type="ECO:0000313" key="6">
    <source>
        <dbReference type="Proteomes" id="UP000095412"/>
    </source>
</evidence>
<dbReference type="GO" id="GO:0015627">
    <property type="term" value="C:type II protein secretion system complex"/>
    <property type="evidence" value="ECO:0007669"/>
    <property type="project" value="TreeGrafter"/>
</dbReference>
<sequence length="231" mass="26638">MFIEWDKWKEPLLKYKIIWISIALILITICLYFAIHSTKYENENRNITHDDATTFINEQTNEKNKKSYAKPSNKNAKSTETIFVDIKGAVEKPNIYQMDSTDRIKQLLDKAKLSPDADLSNINLAEKLQDQKLVYIPKKDEKNNIQSNDLTTSDNHSHKLHSKNKLNQEKVNLNSADESQLLKVNGIGPSKAKSIIEYRQQHGHFETIDQLKEVDGIGDKTLEKIREDLTV</sequence>
<dbReference type="RefSeq" id="WP_069996481.1">
    <property type="nucleotide sequence ID" value="NZ_FMPG01000001.1"/>
</dbReference>
<evidence type="ECO:0000313" key="4">
    <source>
        <dbReference type="EMBL" id="SCS25108.1"/>
    </source>
</evidence>
<dbReference type="PANTHER" id="PTHR21180:SF32">
    <property type="entry name" value="ENDONUCLEASE_EXONUCLEASE_PHOSPHATASE FAMILY DOMAIN-CONTAINING PROTEIN 1"/>
    <property type="match status" value="1"/>
</dbReference>
<dbReference type="EMBL" id="FMPG01000001">
    <property type="protein sequence ID" value="SCS25108.1"/>
    <property type="molecule type" value="Genomic_DNA"/>
</dbReference>
<organism evidence="4 7">
    <name type="scientific">Staphylococcus caeli</name>
    <dbReference type="NCBI Taxonomy" id="2201815"/>
    <lineage>
        <taxon>Bacteria</taxon>
        <taxon>Bacillati</taxon>
        <taxon>Bacillota</taxon>
        <taxon>Bacilli</taxon>
        <taxon>Bacillales</taxon>
        <taxon>Staphylococcaceae</taxon>
        <taxon>Staphylococcus</taxon>
    </lineage>
</organism>
<reference evidence="4 7" key="2">
    <citation type="submission" date="2016-09" db="EMBL/GenBank/DDBJ databases">
        <authorList>
            <consortium name="Pathogen Informatics"/>
        </authorList>
    </citation>
    <scope>NUCLEOTIDE SEQUENCE [LARGE SCALE GENOMIC DNA]</scope>
    <source>
        <strain evidence="4 7">82B</strain>
    </source>
</reference>
<dbReference type="EMBL" id="FMPI01000023">
    <property type="protein sequence ID" value="SCT40227.1"/>
    <property type="molecule type" value="Genomic_DNA"/>
</dbReference>
<keyword evidence="2" id="KW-0812">Transmembrane</keyword>
<dbReference type="InterPro" id="IPR003583">
    <property type="entry name" value="Hlx-hairpin-Hlx_DNA-bd_motif"/>
</dbReference>
<dbReference type="OrthoDB" id="9790239at2"/>
<feature type="region of interest" description="Disordered" evidence="1">
    <location>
        <begin position="144"/>
        <end position="165"/>
    </location>
</feature>
<keyword evidence="6" id="KW-1185">Reference proteome</keyword>
<feature type="transmembrane region" description="Helical" evidence="2">
    <location>
        <begin position="17"/>
        <end position="35"/>
    </location>
</feature>
<evidence type="ECO:0000259" key="3">
    <source>
        <dbReference type="SMART" id="SM00278"/>
    </source>
</evidence>
<dbReference type="InterPro" id="IPR010994">
    <property type="entry name" value="RuvA_2-like"/>
</dbReference>
<protein>
    <submittedName>
        <fullName evidence="4">DNA uptake protein and related DNA-binding protein</fullName>
    </submittedName>
</protein>
<feature type="compositionally biased region" description="Polar residues" evidence="1">
    <location>
        <begin position="144"/>
        <end position="154"/>
    </location>
</feature>
<dbReference type="Gene3D" id="1.10.150.310">
    <property type="entry name" value="Tex RuvX-like domain-like"/>
    <property type="match status" value="1"/>
</dbReference>
<dbReference type="InterPro" id="IPR051675">
    <property type="entry name" value="Endo/Exo/Phosphatase_dom_1"/>
</dbReference>
<evidence type="ECO:0000256" key="1">
    <source>
        <dbReference type="SAM" id="MobiDB-lite"/>
    </source>
</evidence>
<keyword evidence="4" id="KW-0238">DNA-binding</keyword>
<keyword evidence="2" id="KW-0472">Membrane</keyword>